<keyword evidence="1" id="KW-0812">Transmembrane</keyword>
<comment type="caution">
    <text evidence="2">The sequence shown here is derived from an EMBL/GenBank/DDBJ whole genome shotgun (WGS) entry which is preliminary data.</text>
</comment>
<evidence type="ECO:0000313" key="3">
    <source>
        <dbReference type="Proteomes" id="UP000324222"/>
    </source>
</evidence>
<accession>A0A5B7IXL5</accession>
<keyword evidence="1" id="KW-0472">Membrane</keyword>
<feature type="transmembrane region" description="Helical" evidence="1">
    <location>
        <begin position="6"/>
        <end position="24"/>
    </location>
</feature>
<gene>
    <name evidence="2" type="ORF">E2C01_081808</name>
</gene>
<reference evidence="2 3" key="1">
    <citation type="submission" date="2019-05" db="EMBL/GenBank/DDBJ databases">
        <title>Another draft genome of Portunus trituberculatus and its Hox gene families provides insights of decapod evolution.</title>
        <authorList>
            <person name="Jeong J.-H."/>
            <person name="Song I."/>
            <person name="Kim S."/>
            <person name="Choi T."/>
            <person name="Kim D."/>
            <person name="Ryu S."/>
            <person name="Kim W."/>
        </authorList>
    </citation>
    <scope>NUCLEOTIDE SEQUENCE [LARGE SCALE GENOMIC DNA]</scope>
    <source>
        <tissue evidence="2">Muscle</tissue>
    </source>
</reference>
<name>A0A5B7IXL5_PORTR</name>
<organism evidence="2 3">
    <name type="scientific">Portunus trituberculatus</name>
    <name type="common">Swimming crab</name>
    <name type="synonym">Neptunus trituberculatus</name>
    <dbReference type="NCBI Taxonomy" id="210409"/>
    <lineage>
        <taxon>Eukaryota</taxon>
        <taxon>Metazoa</taxon>
        <taxon>Ecdysozoa</taxon>
        <taxon>Arthropoda</taxon>
        <taxon>Crustacea</taxon>
        <taxon>Multicrustacea</taxon>
        <taxon>Malacostraca</taxon>
        <taxon>Eumalacostraca</taxon>
        <taxon>Eucarida</taxon>
        <taxon>Decapoda</taxon>
        <taxon>Pleocyemata</taxon>
        <taxon>Brachyura</taxon>
        <taxon>Eubrachyura</taxon>
        <taxon>Portunoidea</taxon>
        <taxon>Portunidae</taxon>
        <taxon>Portuninae</taxon>
        <taxon>Portunus</taxon>
    </lineage>
</organism>
<protein>
    <submittedName>
        <fullName evidence="2">Uncharacterized protein</fullName>
    </submittedName>
</protein>
<keyword evidence="3" id="KW-1185">Reference proteome</keyword>
<dbReference type="EMBL" id="VSRR010073097">
    <property type="protein sequence ID" value="MPC86963.1"/>
    <property type="molecule type" value="Genomic_DNA"/>
</dbReference>
<evidence type="ECO:0000313" key="2">
    <source>
        <dbReference type="EMBL" id="MPC86963.1"/>
    </source>
</evidence>
<sequence>MLCWTNAWNTFIFISSLIIFIREIHSRDRPPCSTYIIYFGSQQGNTNFGTWRNCIRDVAKSLQSGGQEHQPCPARNGHSLLSPHVSLQSIGM</sequence>
<evidence type="ECO:0000256" key="1">
    <source>
        <dbReference type="SAM" id="Phobius"/>
    </source>
</evidence>
<keyword evidence="1" id="KW-1133">Transmembrane helix</keyword>
<proteinExistence type="predicted"/>
<dbReference type="AlphaFoldDB" id="A0A5B7IXL5"/>
<dbReference type="Proteomes" id="UP000324222">
    <property type="component" value="Unassembled WGS sequence"/>
</dbReference>